<evidence type="ECO:0000256" key="2">
    <source>
        <dbReference type="ARBA" id="ARBA00006356"/>
    </source>
</evidence>
<dbReference type="PANTHER" id="PTHR20986:SF18">
    <property type="entry name" value="FMRF-LIKE PEPTIDE"/>
    <property type="match status" value="1"/>
</dbReference>
<reference evidence="10" key="1">
    <citation type="submission" date="2017-02" db="UniProtKB">
        <authorList>
            <consortium name="WormBaseParasite"/>
        </authorList>
    </citation>
    <scope>IDENTIFICATION</scope>
</reference>
<evidence type="ECO:0000256" key="7">
    <source>
        <dbReference type="SAM" id="SignalP"/>
    </source>
</evidence>
<keyword evidence="5" id="KW-0027">Amidation</keyword>
<dbReference type="PANTHER" id="PTHR20986">
    <property type="entry name" value="FMRFAMIDE-RELATED PEPTIDES"/>
    <property type="match status" value="1"/>
</dbReference>
<dbReference type="WBParaSite" id="NBR_0001012101-mRNA-1">
    <property type="protein sequence ID" value="NBR_0001012101-mRNA-1"/>
    <property type="gene ID" value="NBR_0001012101"/>
</dbReference>
<proteinExistence type="inferred from homology"/>
<dbReference type="GO" id="GO:0007218">
    <property type="term" value="P:neuropeptide signaling pathway"/>
    <property type="evidence" value="ECO:0007669"/>
    <property type="project" value="UniProtKB-KW"/>
</dbReference>
<feature type="chain" id="PRO_5043125177" evidence="7">
    <location>
        <begin position="17"/>
        <end position="141"/>
    </location>
</feature>
<evidence type="ECO:0000313" key="8">
    <source>
        <dbReference type="EMBL" id="VDL73711.1"/>
    </source>
</evidence>
<dbReference type="Proteomes" id="UP000271162">
    <property type="component" value="Unassembled WGS sequence"/>
</dbReference>
<evidence type="ECO:0000313" key="10">
    <source>
        <dbReference type="WBParaSite" id="NBR_0001012101-mRNA-1"/>
    </source>
</evidence>
<keyword evidence="3" id="KW-0964">Secreted</keyword>
<evidence type="ECO:0000256" key="3">
    <source>
        <dbReference type="ARBA" id="ARBA00022525"/>
    </source>
</evidence>
<keyword evidence="4" id="KW-0165">Cleavage on pair of basic residues</keyword>
<keyword evidence="9" id="KW-1185">Reference proteome</keyword>
<organism evidence="10">
    <name type="scientific">Nippostrongylus brasiliensis</name>
    <name type="common">Rat hookworm</name>
    <dbReference type="NCBI Taxonomy" id="27835"/>
    <lineage>
        <taxon>Eukaryota</taxon>
        <taxon>Metazoa</taxon>
        <taxon>Ecdysozoa</taxon>
        <taxon>Nematoda</taxon>
        <taxon>Chromadorea</taxon>
        <taxon>Rhabditida</taxon>
        <taxon>Rhabditina</taxon>
        <taxon>Rhabditomorpha</taxon>
        <taxon>Strongyloidea</taxon>
        <taxon>Heligmosomidae</taxon>
        <taxon>Nippostrongylus</taxon>
    </lineage>
</organism>
<comment type="similarity">
    <text evidence="2">Belongs to the FARP (FMRFamide related peptide) family.</text>
</comment>
<dbReference type="InterPro" id="IPR051041">
    <property type="entry name" value="FMRFamide-related_np"/>
</dbReference>
<evidence type="ECO:0000256" key="6">
    <source>
        <dbReference type="ARBA" id="ARBA00023320"/>
    </source>
</evidence>
<dbReference type="Pfam" id="PF01581">
    <property type="entry name" value="FARP"/>
    <property type="match status" value="3"/>
</dbReference>
<accession>A0A0N4Y2Y4</accession>
<evidence type="ECO:0000256" key="5">
    <source>
        <dbReference type="ARBA" id="ARBA00022815"/>
    </source>
</evidence>
<evidence type="ECO:0000256" key="1">
    <source>
        <dbReference type="ARBA" id="ARBA00004613"/>
    </source>
</evidence>
<evidence type="ECO:0000313" key="9">
    <source>
        <dbReference type="Proteomes" id="UP000271162"/>
    </source>
</evidence>
<dbReference type="InterPro" id="IPR002544">
    <property type="entry name" value="FMRFamid-related_peptide-like"/>
</dbReference>
<dbReference type="STRING" id="27835.A0A0N4Y2Y4"/>
<name>A0A0N4Y2Y4_NIPBR</name>
<keyword evidence="7" id="KW-0732">Signal</keyword>
<dbReference type="AlphaFoldDB" id="A0A0N4Y2Y4"/>
<sequence>MLFGLLVAAIVASGVSYECDLTQLPEQLHDLGRRVCRLENKLGVLDAVAPDALQGSEFVINDEEAPNMEKRKNEFIRFGKRSTNDVVKRKNEFIRFGKRKNEFIRYDFASAFDLEGHRTQVLAAPVVSELEKRKNEFIRFG</sequence>
<dbReference type="GO" id="GO:0005576">
    <property type="term" value="C:extracellular region"/>
    <property type="evidence" value="ECO:0007669"/>
    <property type="project" value="UniProtKB-SubCell"/>
</dbReference>
<keyword evidence="6" id="KW-0527">Neuropeptide</keyword>
<reference evidence="8 9" key="2">
    <citation type="submission" date="2018-11" db="EMBL/GenBank/DDBJ databases">
        <authorList>
            <consortium name="Pathogen Informatics"/>
        </authorList>
    </citation>
    <scope>NUCLEOTIDE SEQUENCE [LARGE SCALE GENOMIC DNA]</scope>
</reference>
<dbReference type="EMBL" id="UYSL01020258">
    <property type="protein sequence ID" value="VDL73711.1"/>
    <property type="molecule type" value="Genomic_DNA"/>
</dbReference>
<feature type="signal peptide" evidence="7">
    <location>
        <begin position="1"/>
        <end position="16"/>
    </location>
</feature>
<evidence type="ECO:0000256" key="4">
    <source>
        <dbReference type="ARBA" id="ARBA00022685"/>
    </source>
</evidence>
<dbReference type="OMA" id="EVMQQTD"/>
<protein>
    <submittedName>
        <fullName evidence="10">FMRFamide-like peptide 8 (inferred by orthology to a C. elegans protein)</fullName>
    </submittedName>
</protein>
<gene>
    <name evidence="8" type="ORF">NBR_LOCUS10122</name>
</gene>
<comment type="subcellular location">
    <subcellularLocation>
        <location evidence="1">Secreted</location>
    </subcellularLocation>
</comment>